<dbReference type="InterPro" id="IPR035965">
    <property type="entry name" value="PAS-like_dom_sf"/>
</dbReference>
<dbReference type="EMBL" id="JAEHOE010000218">
    <property type="protein sequence ID" value="KAG2482499.1"/>
    <property type="molecule type" value="Genomic_DNA"/>
</dbReference>
<feature type="transmembrane region" description="Helical" evidence="8">
    <location>
        <begin position="2378"/>
        <end position="2400"/>
    </location>
</feature>
<keyword evidence="1" id="KW-0157">Chromophore</keyword>
<dbReference type="Pfam" id="PF00989">
    <property type="entry name" value="PAS"/>
    <property type="match status" value="1"/>
</dbReference>
<dbReference type="FunFam" id="3.30.450.20:FF:000060">
    <property type="entry name" value="Sensor protein FixL"/>
    <property type="match status" value="1"/>
</dbReference>
<feature type="region of interest" description="Disordered" evidence="7">
    <location>
        <begin position="427"/>
        <end position="552"/>
    </location>
</feature>
<dbReference type="GO" id="GO:0016301">
    <property type="term" value="F:kinase activity"/>
    <property type="evidence" value="ECO:0007669"/>
    <property type="project" value="UniProtKB-KW"/>
</dbReference>
<name>A0A836BP89_9CHLO</name>
<protein>
    <recommendedName>
        <fullName evidence="9">PAS domain-containing protein</fullName>
    </recommendedName>
</protein>
<feature type="compositionally biased region" description="Acidic residues" evidence="7">
    <location>
        <begin position="2436"/>
        <end position="2450"/>
    </location>
</feature>
<feature type="compositionally biased region" description="Low complexity" evidence="7">
    <location>
        <begin position="505"/>
        <end position="515"/>
    </location>
</feature>
<feature type="region of interest" description="Disordered" evidence="7">
    <location>
        <begin position="1921"/>
        <end position="1991"/>
    </location>
</feature>
<feature type="domain" description="PAS" evidence="9">
    <location>
        <begin position="1323"/>
        <end position="1393"/>
    </location>
</feature>
<dbReference type="InterPro" id="IPR052994">
    <property type="entry name" value="Tiny_macrocysts_regulators"/>
</dbReference>
<evidence type="ECO:0000256" key="2">
    <source>
        <dbReference type="ARBA" id="ARBA00022606"/>
    </source>
</evidence>
<feature type="compositionally biased region" description="Low complexity" evidence="7">
    <location>
        <begin position="312"/>
        <end position="326"/>
    </location>
</feature>
<feature type="compositionally biased region" description="Gly residues" evidence="7">
    <location>
        <begin position="159"/>
        <end position="170"/>
    </location>
</feature>
<feature type="compositionally biased region" description="Pro residues" evidence="7">
    <location>
        <begin position="458"/>
        <end position="467"/>
    </location>
</feature>
<feature type="compositionally biased region" description="Basic and acidic residues" evidence="7">
    <location>
        <begin position="1929"/>
        <end position="1943"/>
    </location>
</feature>
<evidence type="ECO:0000256" key="8">
    <source>
        <dbReference type="SAM" id="Phobius"/>
    </source>
</evidence>
<feature type="transmembrane region" description="Helical" evidence="8">
    <location>
        <begin position="2170"/>
        <end position="2190"/>
    </location>
</feature>
<feature type="compositionally biased region" description="Low complexity" evidence="7">
    <location>
        <begin position="440"/>
        <end position="457"/>
    </location>
</feature>
<keyword evidence="1" id="KW-0675">Receptor</keyword>
<feature type="transmembrane region" description="Helical" evidence="8">
    <location>
        <begin position="2763"/>
        <end position="2784"/>
    </location>
</feature>
<keyword evidence="6" id="KW-0067">ATP-binding</keyword>
<feature type="compositionally biased region" description="Low complexity" evidence="7">
    <location>
        <begin position="538"/>
        <end position="549"/>
    </location>
</feature>
<sequence length="2836" mass="303428">MDTLTCSICSQPISTLEDHFRQLDCAYRQCPGEGCHEDCIAKFLRKRGYDIGQKTGFECPATMANGQPCKARIVKTHVRVPAKNQKKKEARNTAAVAANTQPRFGPKAAQNAPAAAAATKPAAAKGAAGVGVRPDTARQRDTRGPTVYGLGEEAEGDGRAGGGTRGGGGVRVIDDSFALRPNGAKGPGAGKLPPPPSPAAAAAAAARAGPLAPVPVVRQRVADLPRLGAAGAAPLSLEQQRAIAAALKAEARGGGGGGGGGGYKPAPAVTAAWERSTAAPWRKGLPEAAGGPELVAGLPSPAGVGHALPSTGPQTAPAAAGALPAGAAGGRAGEDEDEDGGWQRPRGHARHLAYVPRTQQYSAVPSAVGDVHAVPQQSGVGQGGREYGYAGQEPASPTAAAAAAGGGERAGTLGAAGEEITGAWLGDHAPSFDLSGESFPSLTGAGPPATAASAQPPQLQPPPPPHLPASAAYPPLEQPAGPTGTAYSGAGLGTATPPPPPPLLQPQALAPGTPQEHPHGWYGQGPAPQAAVQTAPEHVAQPGAAAEVAGEAHDADDPIVATDPIYACEDGSVVVQDMYGNFVRMEDVYGMDPPVMGFADPAVEGGVMYCVVVRQSLYEAMSAAGRLPAGAAAIAGPGEAFAAGSGVEAAAEAGVEALDAAVAAVMGLHGAPYSQPLASVPSVPLEGAWKDAGAAAAVPAAWEHAGVTAPAAAAGAGAGVGAEDDLGDDLDELLALCLGRNAADTEDAELGKRRTFQEGLFSCMYTLVKQSALSSWKFAVLKMALEFLMNFVIAFNPSVEAFNVDTRNPAWQVIRWVLWRSPIIRLYGYDTYVTVMYIMAACVVLAVIGLVWLTIALRKQEQSKWLKHFAVFLHIVFDVLFVMCYVSSFDYFTFALACNFDAGVKNHTYFEGVMCLEMPHLVHMLVAGALAALFLAITALMIIASSDLNPVSKGILASPAVYTRLKILIAKAAFIIFANCFEGNFKLQTLGEAVSVLLVVWWNFRQMPFYRRPVNAVWTGLWFGVLFPVVLQLVAAWGKHSKTMTPEARQERTDWVLYGTFPVVIGGALLTAAYNWWAMRPAEKFRGLTQAVKLSAIYKFDSVDTVERLSRVMRVFDIDGVVDPDAASHGEIIIKAGLQVFPGKPHLLILYSNFVLEVKKDGPASRTQLQLAAKASPNFVQRYQIFCTQEASKRLKDSQDGGMDLQAYIEFKRNFRAVLRVHKEVLLMQAEVWQLCMKTTLKVSAMDKAMDGLDGATLRANQVYKRVLERYPNNGKLLRCYGKFLEGVKHDPVAAARVYGEANRQGGANALLALDLSSVQSADKPEFLTSMSMEDDAVIVIDAEGTIMMVSQAVQRTFGYTKQELEGVNISLLMPQPFSQRHASYMQRYISTSEPHILDTVKEVVALHKDRYVFPVLLCVTKLSGIGTDSVFLGVVRPMPNNNTNLRAWIAPNGVFLCADQQFASAVGAMEGELVGRTLASLVMETTEADTLLERCREATAGELAAGVNAELEFRHRYLDPVAAHVTVHLAGTDGQRLLVLNMQRTDGLDNSMLVCDSHMRIRFASADMSLMLGYSMRKLATMRLDQLLPPPYNTLHGKWVKMVSESGGLLPVKLKIKTVDQVDAQRGTVTLHIVQLTKVTVEDMLNNTRLQATIDFSGTVLALSDPNCTAFDFPAHKLLGRNVGDFTDVFGAWMDGGNDLQMLLVSLLYKEQELPGMSWRMRVVEPQKEGEEKLPIVTGAQSLAGMKGRVSRSACVQVELDEEASADEESGAAALRIRLTLWRRDLMAGVVELDEDLVIRKASFLTGLITGVPASFMHKKPLSKFLDIPEGATWDKLVSGSGPKKKSALKAAPLHPTVSPLLMYIGPHPDSGTMRLKMQGVHVPMPGGGAKVFATLHPDTTYTGAHVDLAKVLRVEALAGSRAGQSAGDREASDSEAGKDGGDPQPAGDDDGTASDPGSPPMSDKDRPISPGAQGHGASESLHHRTTSKSEFVEQWVRTLSKQATGEVSAEAKAAEGTSNEPEGGAAGEVDQARSPSKLVSVSLLAPIPEEKDEGPALSKQRISFGPAVSGLSGAADRRDVGTPESMASHAQPGTQGPPDQAEAGDDKASESGESSADGSQAASAYSATTDQTDANEAMIDARRGRLLKALHKTVLGPSLAAPLDRLRVTSFACIAVMLIVHIVGYVIIKQLTAAEHRNVYLVHRQAMAMDRSQLIVVRAILGTFCERANVTAKVSVCSNPLSFTMEKLYTNIALMEQYHQSVYLGLSETATAKPEETVYNLYTQPRLKYSVYLDTSPPQVLTAQAGAWVLGNRFIAAAREALFLVPKMLDEYKWHRSYSFLLTNGLGPLFVGYSEALDYLVSTAWDSILVLRTDLVILLIVEALVVQLLCTGYLLFLVHRLERARIRGFLAMLGLPGPILRQLSSVDVKIIDDSSEDDDDDASEAGEEQEARTATAKLQAPRLAGAGGLELALVAPVLPTEAPPKRVATKESKSGEAGGQPAEESGDELRTKGEAPVLVQESKKARAAATKGAARWRINGKVLVPSHSTMLKFGVPFFVWNVALITLFAISLVLLNGLQAPLASLNMASRVTYRYTRIRAIGAAFVTQDSKEERDVWRPMLARELALFESEYDALMYGGFPASMLDSTFQQEVPAGTFQSSEFAQNFFRLKACMRYEKELCLQPGHEYYEATHNGLDVMVRRTITELRLLYLDADEDVAYNNARYSYIAVVAGADLYEGLQQATELFLTYMISRYEQVTQLHTILLIVACVFTVAYFALLLYPQLGKAKRDATWQGSLLSLAPPEFDVRAHVRGVFRRAARDGGLQEAKVQQPS</sequence>
<keyword evidence="1" id="KW-0600">Photoreceptor protein</keyword>
<dbReference type="PANTHER" id="PTHR31600:SF2">
    <property type="entry name" value="GAMETE ENRICHED GENE 10 PROTEIN-RELATED"/>
    <property type="match status" value="1"/>
</dbReference>
<feature type="transmembrane region" description="Helical" evidence="8">
    <location>
        <begin position="869"/>
        <end position="888"/>
    </location>
</feature>
<feature type="region of interest" description="Disordered" evidence="7">
    <location>
        <begin position="2004"/>
        <end position="2132"/>
    </location>
</feature>
<dbReference type="InterPro" id="IPR057352">
    <property type="entry name" value="TPR_TmcB/C"/>
</dbReference>
<keyword evidence="2" id="KW-0716">Sensory transduction</keyword>
<keyword evidence="8" id="KW-0472">Membrane</keyword>
<dbReference type="Pfam" id="PF25474">
    <property type="entry name" value="TPR_TmcB"/>
    <property type="match status" value="1"/>
</dbReference>
<evidence type="ECO:0000313" key="11">
    <source>
        <dbReference type="Proteomes" id="UP000612055"/>
    </source>
</evidence>
<feature type="transmembrane region" description="Helical" evidence="8">
    <location>
        <begin position="2559"/>
        <end position="2580"/>
    </location>
</feature>
<dbReference type="SMART" id="SM00091">
    <property type="entry name" value="PAS"/>
    <property type="match status" value="2"/>
</dbReference>
<evidence type="ECO:0000256" key="1">
    <source>
        <dbReference type="ARBA" id="ARBA00022543"/>
    </source>
</evidence>
<keyword evidence="8" id="KW-1133">Transmembrane helix</keyword>
<feature type="transmembrane region" description="Helical" evidence="8">
    <location>
        <begin position="965"/>
        <end position="981"/>
    </location>
</feature>
<feature type="transmembrane region" description="Helical" evidence="8">
    <location>
        <begin position="2339"/>
        <end position="2358"/>
    </location>
</feature>
<keyword evidence="5" id="KW-0418">Kinase</keyword>
<dbReference type="Proteomes" id="UP000612055">
    <property type="component" value="Unassembled WGS sequence"/>
</dbReference>
<feature type="region of interest" description="Disordered" evidence="7">
    <location>
        <begin position="2436"/>
        <end position="2459"/>
    </location>
</feature>
<evidence type="ECO:0000259" key="9">
    <source>
        <dbReference type="PROSITE" id="PS50112"/>
    </source>
</evidence>
<feature type="region of interest" description="Disordered" evidence="7">
    <location>
        <begin position="81"/>
        <end position="200"/>
    </location>
</feature>
<feature type="transmembrane region" description="Helical" evidence="8">
    <location>
        <begin position="921"/>
        <end position="944"/>
    </location>
</feature>
<dbReference type="Gene3D" id="3.30.450.20">
    <property type="entry name" value="PAS domain"/>
    <property type="match status" value="1"/>
</dbReference>
<feature type="region of interest" description="Disordered" evidence="7">
    <location>
        <begin position="2485"/>
        <end position="2517"/>
    </location>
</feature>
<evidence type="ECO:0000256" key="6">
    <source>
        <dbReference type="ARBA" id="ARBA00022840"/>
    </source>
</evidence>
<dbReference type="CDD" id="cd00130">
    <property type="entry name" value="PAS"/>
    <property type="match status" value="1"/>
</dbReference>
<feature type="region of interest" description="Disordered" evidence="7">
    <location>
        <begin position="374"/>
        <end position="412"/>
    </location>
</feature>
<dbReference type="OrthoDB" id="39614at2759"/>
<evidence type="ECO:0000256" key="4">
    <source>
        <dbReference type="ARBA" id="ARBA00022741"/>
    </source>
</evidence>
<dbReference type="InterPro" id="IPR000014">
    <property type="entry name" value="PAS"/>
</dbReference>
<dbReference type="GO" id="GO:0005524">
    <property type="term" value="F:ATP binding"/>
    <property type="evidence" value="ECO:0007669"/>
    <property type="project" value="UniProtKB-KW"/>
</dbReference>
<feature type="compositionally biased region" description="Low complexity" evidence="7">
    <location>
        <begin position="390"/>
        <end position="403"/>
    </location>
</feature>
<dbReference type="GO" id="GO:0009881">
    <property type="term" value="F:photoreceptor activity"/>
    <property type="evidence" value="ECO:0007669"/>
    <property type="project" value="UniProtKB-KW"/>
</dbReference>
<evidence type="ECO:0000256" key="5">
    <source>
        <dbReference type="ARBA" id="ARBA00022777"/>
    </source>
</evidence>
<dbReference type="NCBIfam" id="TIGR00229">
    <property type="entry name" value="sensory_box"/>
    <property type="match status" value="1"/>
</dbReference>
<reference evidence="10" key="1">
    <citation type="journal article" date="2020" name="bioRxiv">
        <title>Comparative genomics of Chlamydomonas.</title>
        <authorList>
            <person name="Craig R.J."/>
            <person name="Hasan A.R."/>
            <person name="Ness R.W."/>
            <person name="Keightley P.D."/>
        </authorList>
    </citation>
    <scope>NUCLEOTIDE SEQUENCE</scope>
    <source>
        <strain evidence="10">CCAP 11/70</strain>
    </source>
</reference>
<comment type="caution">
    <text evidence="10">The sequence shown here is derived from an EMBL/GenBank/DDBJ whole genome shotgun (WGS) entry which is preliminary data.</text>
</comment>
<keyword evidence="11" id="KW-1185">Reference proteome</keyword>
<feature type="transmembrane region" description="Helical" evidence="8">
    <location>
        <begin position="835"/>
        <end position="857"/>
    </location>
</feature>
<feature type="compositionally biased region" description="Low complexity" evidence="7">
    <location>
        <begin position="2113"/>
        <end position="2129"/>
    </location>
</feature>
<dbReference type="PROSITE" id="PS50112">
    <property type="entry name" value="PAS"/>
    <property type="match status" value="1"/>
</dbReference>
<dbReference type="GO" id="GO:0006355">
    <property type="term" value="P:regulation of DNA-templated transcription"/>
    <property type="evidence" value="ECO:0007669"/>
    <property type="project" value="InterPro"/>
</dbReference>
<feature type="region of interest" description="Disordered" evidence="7">
    <location>
        <begin position="283"/>
        <end position="345"/>
    </location>
</feature>
<dbReference type="SUPFAM" id="SSF55785">
    <property type="entry name" value="PYP-like sensor domain (PAS domain)"/>
    <property type="match status" value="1"/>
</dbReference>
<dbReference type="InterPro" id="IPR013767">
    <property type="entry name" value="PAS_fold"/>
</dbReference>
<organism evidence="10 11">
    <name type="scientific">Edaphochlamys debaryana</name>
    <dbReference type="NCBI Taxonomy" id="47281"/>
    <lineage>
        <taxon>Eukaryota</taxon>
        <taxon>Viridiplantae</taxon>
        <taxon>Chlorophyta</taxon>
        <taxon>core chlorophytes</taxon>
        <taxon>Chlorophyceae</taxon>
        <taxon>CS clade</taxon>
        <taxon>Chlamydomonadales</taxon>
        <taxon>Chlamydomonadales incertae sedis</taxon>
        <taxon>Edaphochlamys</taxon>
    </lineage>
</organism>
<evidence type="ECO:0000313" key="10">
    <source>
        <dbReference type="EMBL" id="KAG2482499.1"/>
    </source>
</evidence>
<feature type="transmembrane region" description="Helical" evidence="8">
    <location>
        <begin position="1055"/>
        <end position="1077"/>
    </location>
</feature>
<keyword evidence="3" id="KW-0808">Transferase</keyword>
<gene>
    <name evidence="10" type="ORF">HYH03_018574</name>
</gene>
<accession>A0A836BP89</accession>
<proteinExistence type="predicted"/>
<feature type="transmembrane region" description="Helical" evidence="8">
    <location>
        <begin position="1016"/>
        <end position="1035"/>
    </location>
</feature>
<evidence type="ECO:0000256" key="3">
    <source>
        <dbReference type="ARBA" id="ARBA00022679"/>
    </source>
</evidence>
<evidence type="ECO:0000256" key="7">
    <source>
        <dbReference type="SAM" id="MobiDB-lite"/>
    </source>
</evidence>
<dbReference type="PANTHER" id="PTHR31600">
    <property type="entry name" value="TINY MACROCYSTS PROTEIN B-RELATED"/>
    <property type="match status" value="1"/>
</dbReference>
<keyword evidence="8" id="KW-0812">Transmembrane</keyword>
<keyword evidence="4" id="KW-0547">Nucleotide-binding</keyword>
<feature type="compositionally biased region" description="Low complexity" evidence="7">
    <location>
        <begin position="105"/>
        <end position="127"/>
    </location>
</feature>